<name>G2R2I9_THETT</name>
<dbReference type="InterPro" id="IPR032403">
    <property type="entry name" value="Exo84_C"/>
</dbReference>
<dbReference type="Pfam" id="PF08700">
    <property type="entry name" value="VPS51_Exo84_N"/>
    <property type="match status" value="1"/>
</dbReference>
<dbReference type="FunFam" id="2.30.29.30:FF:000264">
    <property type="entry name" value="Potential exocyst complex component Exo84"/>
    <property type="match status" value="1"/>
</dbReference>
<feature type="coiled-coil region" evidence="12">
    <location>
        <begin position="392"/>
        <end position="419"/>
    </location>
</feature>
<evidence type="ECO:0000256" key="11">
    <source>
        <dbReference type="ARBA" id="ARBA00071741"/>
    </source>
</evidence>
<keyword evidence="16" id="KW-1185">Reference proteome</keyword>
<dbReference type="eggNOG" id="KOG2215">
    <property type="taxonomic scope" value="Eukaryota"/>
</dbReference>
<dbReference type="AlphaFoldDB" id="G2R2I9"/>
<dbReference type="InterPro" id="IPR042561">
    <property type="entry name" value="Exo84_C_1"/>
</dbReference>
<feature type="coiled-coil region" evidence="12">
    <location>
        <begin position="469"/>
        <end position="496"/>
    </location>
</feature>
<organism evidence="15 16">
    <name type="scientific">Thermothielavioides terrestris (strain ATCC 38088 / NRRL 8126)</name>
    <name type="common">Thielavia terrestris</name>
    <dbReference type="NCBI Taxonomy" id="578455"/>
    <lineage>
        <taxon>Eukaryota</taxon>
        <taxon>Fungi</taxon>
        <taxon>Dikarya</taxon>
        <taxon>Ascomycota</taxon>
        <taxon>Pezizomycotina</taxon>
        <taxon>Sordariomycetes</taxon>
        <taxon>Sordariomycetidae</taxon>
        <taxon>Sordariales</taxon>
        <taxon>Chaetomiaceae</taxon>
        <taxon>Thermothielavioides</taxon>
        <taxon>Thermothielavioides terrestris</taxon>
    </lineage>
</organism>
<evidence type="ECO:0000256" key="13">
    <source>
        <dbReference type="SAM" id="MobiDB-lite"/>
    </source>
</evidence>
<accession>G2R2I9</accession>
<keyword evidence="4" id="KW-0813">Transport</keyword>
<evidence type="ECO:0000256" key="2">
    <source>
        <dbReference type="ARBA" id="ARBA00007210"/>
    </source>
</evidence>
<sequence length="693" mass="77120">MSEERSKISLRSGGKRKGRPPLKISGPIIQEDAGPREPSGRSAAEEGPRPRPRPPPQSSGKTSNLVKQRYSTRFNNLPADFDPAANPMPSLPSLDQYAQAQAQDRRPPQSRGGRSETGSAGAGGPRVDVRALRDPNLVPEQYVAEILSEATEDEIREYESALQKLKSRASSDLQQSVYQNRTQFIKISKEAEKLKGEMRTLRNLMAELKANTTALRSASNSVDGAGFNGQIATGLSRRDKRSSVADRTALWNSQMQALYKNVEGSQKFLPNTPGRHVVQNAGPWVELDNATYRSRRAMQIFLLNDHLLVASRKKRKTDAPAAADARAPMTKLVADRCWHLLDVEVVDMAGSGDSSSGRNKLADAIMVRGGGQNESFIYRTEKAEDPEKAALMLNIRKRVEELRRNLQSEREATNKAKETINYFASRDPGLLQKTELLETLSDIKDMLIEVDGKQQNLRWVESQMDELDIHIALQQIEQAVARIEKLKSLAHGLKNNVIAQDFISFKVDERRAKLAALVVRELVSTHNQQRKTKQNVSWLSRLGFEDRAREAYLEARSETIQKRSRQCIFQGNLEQYIWEISFVYFTIIRNTVSCFQACFPPPMMSACVKWAKEEVDAFNAILARQLSGEKEGSETWTRCMNTSKDHAGMLAEVGMDFRNLVGQNIKPAGGDAASASTSNAPAGLGLILEAQAA</sequence>
<dbReference type="GO" id="GO:0030133">
    <property type="term" value="C:transport vesicle"/>
    <property type="evidence" value="ECO:0007669"/>
    <property type="project" value="UniProtKB-SubCell"/>
</dbReference>
<dbReference type="Pfam" id="PF25345">
    <property type="entry name" value="PH_EXO84"/>
    <property type="match status" value="1"/>
</dbReference>
<evidence type="ECO:0000256" key="3">
    <source>
        <dbReference type="ARBA" id="ARBA00021269"/>
    </source>
</evidence>
<comment type="subunit">
    <text evidence="10">Component of the exocyst complex.</text>
</comment>
<evidence type="ECO:0000256" key="7">
    <source>
        <dbReference type="ARBA" id="ARBA00023054"/>
    </source>
</evidence>
<evidence type="ECO:0000256" key="12">
    <source>
        <dbReference type="SAM" id="Coils"/>
    </source>
</evidence>
<evidence type="ECO:0000256" key="10">
    <source>
        <dbReference type="ARBA" id="ARBA00065378"/>
    </source>
</evidence>
<evidence type="ECO:0000313" key="15">
    <source>
        <dbReference type="EMBL" id="AEO66665.1"/>
    </source>
</evidence>
<evidence type="ECO:0000256" key="4">
    <source>
        <dbReference type="ARBA" id="ARBA00022448"/>
    </source>
</evidence>
<evidence type="ECO:0000256" key="9">
    <source>
        <dbReference type="ARBA" id="ARBA00057052"/>
    </source>
</evidence>
<dbReference type="STRING" id="578455.G2R2I9"/>
<comment type="function">
    <text evidence="9">Involved in the secretory pathway as part of the exocyst complex which tethers secretory vesicles to the sites of exocytosis. Plays a role in both the assembly of the exocyst and the polarization of this complex to specific sites of the plasma membrane for exocytosis. Also involved in assembly of the spliceosome.</text>
</comment>
<proteinExistence type="inferred from homology"/>
<dbReference type="Pfam" id="PF16528">
    <property type="entry name" value="Exo84_C"/>
    <property type="match status" value="1"/>
</dbReference>
<dbReference type="GO" id="GO:0006887">
    <property type="term" value="P:exocytosis"/>
    <property type="evidence" value="ECO:0007669"/>
    <property type="project" value="UniProtKB-KW"/>
</dbReference>
<dbReference type="OrthoDB" id="642193at2759"/>
<dbReference type="GO" id="GO:0015031">
    <property type="term" value="P:protein transport"/>
    <property type="evidence" value="ECO:0007669"/>
    <property type="project" value="UniProtKB-KW"/>
</dbReference>
<dbReference type="InterPro" id="IPR042560">
    <property type="entry name" value="Exo84_C_2"/>
</dbReference>
<dbReference type="GO" id="GO:0006893">
    <property type="term" value="P:Golgi to plasma membrane transport"/>
    <property type="evidence" value="ECO:0007669"/>
    <property type="project" value="TreeGrafter"/>
</dbReference>
<dbReference type="Gene3D" id="1.20.58.1220">
    <property type="entry name" value="Exo84p, C-terminal helical domain"/>
    <property type="match status" value="1"/>
</dbReference>
<keyword evidence="7 12" id="KW-0175">Coiled coil</keyword>
<dbReference type="RefSeq" id="XP_003653001.1">
    <property type="nucleotide sequence ID" value="XM_003652953.1"/>
</dbReference>
<evidence type="ECO:0000256" key="1">
    <source>
        <dbReference type="ARBA" id="ARBA00004398"/>
    </source>
</evidence>
<evidence type="ECO:0000313" key="16">
    <source>
        <dbReference type="Proteomes" id="UP000008181"/>
    </source>
</evidence>
<evidence type="ECO:0000259" key="14">
    <source>
        <dbReference type="Pfam" id="PF16528"/>
    </source>
</evidence>
<feature type="coiled-coil region" evidence="12">
    <location>
        <begin position="148"/>
        <end position="211"/>
    </location>
</feature>
<feature type="domain" description="Exocyst component Exo84 C-terminal" evidence="14">
    <location>
        <begin position="458"/>
        <end position="657"/>
    </location>
</feature>
<reference evidence="15 16" key="1">
    <citation type="journal article" date="2011" name="Nat. Biotechnol.">
        <title>Comparative genomic analysis of the thermophilic biomass-degrading fungi Myceliophthora thermophila and Thielavia terrestris.</title>
        <authorList>
            <person name="Berka R.M."/>
            <person name="Grigoriev I.V."/>
            <person name="Otillar R."/>
            <person name="Salamov A."/>
            <person name="Grimwood J."/>
            <person name="Reid I."/>
            <person name="Ishmael N."/>
            <person name="John T."/>
            <person name="Darmond C."/>
            <person name="Moisan M.-C."/>
            <person name="Henrissat B."/>
            <person name="Coutinho P.M."/>
            <person name="Lombard V."/>
            <person name="Natvig D.O."/>
            <person name="Lindquist E."/>
            <person name="Schmutz J."/>
            <person name="Lucas S."/>
            <person name="Harris P."/>
            <person name="Powlowski J."/>
            <person name="Bellemare A."/>
            <person name="Taylor D."/>
            <person name="Butler G."/>
            <person name="de Vries R.P."/>
            <person name="Allijn I.E."/>
            <person name="van den Brink J."/>
            <person name="Ushinsky S."/>
            <person name="Storms R."/>
            <person name="Powell A.J."/>
            <person name="Paulsen I.T."/>
            <person name="Elbourne L.D.H."/>
            <person name="Baker S.E."/>
            <person name="Magnuson J."/>
            <person name="LaBoissiere S."/>
            <person name="Clutterbuck A.J."/>
            <person name="Martinez D."/>
            <person name="Wogulis M."/>
            <person name="de Leon A.L."/>
            <person name="Rey M.W."/>
            <person name="Tsang A."/>
        </authorList>
    </citation>
    <scope>NUCLEOTIDE SEQUENCE [LARGE SCALE GENOMIC DNA]</scope>
    <source>
        <strain evidence="16">ATCC 38088 / NRRL 8126</strain>
    </source>
</reference>
<dbReference type="EMBL" id="CP003010">
    <property type="protein sequence ID" value="AEO66665.1"/>
    <property type="molecule type" value="Genomic_DNA"/>
</dbReference>
<dbReference type="Proteomes" id="UP000008181">
    <property type="component" value="Chromosome 2"/>
</dbReference>
<protein>
    <recommendedName>
        <fullName evidence="3">Exocyst complex component EXO84</fullName>
    </recommendedName>
    <alternativeName>
        <fullName evidence="11">Exocyst complex component exo84</fullName>
    </alternativeName>
</protein>
<dbReference type="Gene3D" id="2.30.29.30">
    <property type="entry name" value="Pleckstrin-homology domain (PH domain)/Phosphotyrosine-binding domain (PTB)"/>
    <property type="match status" value="1"/>
</dbReference>
<keyword evidence="5" id="KW-0268">Exocytosis</keyword>
<comment type="subcellular location">
    <subcellularLocation>
        <location evidence="1">Cytoplasmic vesicle</location>
        <location evidence="1">Secretory vesicle</location>
    </subcellularLocation>
</comment>
<dbReference type="KEGG" id="ttt:THITE_2114922"/>
<keyword evidence="6" id="KW-0653">Protein transport</keyword>
<comment type="similarity">
    <text evidence="2">Belongs to the EXO84 family.</text>
</comment>
<dbReference type="Gene3D" id="1.20.58.1210">
    <property type="entry name" value="Exo84p, N-terminal helical domain"/>
    <property type="match status" value="1"/>
</dbReference>
<feature type="compositionally biased region" description="Polar residues" evidence="13">
    <location>
        <begin position="58"/>
        <end position="75"/>
    </location>
</feature>
<dbReference type="PANTHER" id="PTHR21426:SF12">
    <property type="entry name" value="EXOCYST COMPLEX COMPONENT 8"/>
    <property type="match status" value="1"/>
</dbReference>
<gene>
    <name evidence="15" type="ORF">THITE_2114922</name>
</gene>
<feature type="compositionally biased region" description="Basic and acidic residues" evidence="13">
    <location>
        <begin position="33"/>
        <end position="49"/>
    </location>
</feature>
<keyword evidence="8" id="KW-0968">Cytoplasmic vesicle</keyword>
<dbReference type="PANTHER" id="PTHR21426">
    <property type="entry name" value="EXOCYST COMPLEX COMPONENT 8"/>
    <property type="match status" value="1"/>
</dbReference>
<evidence type="ECO:0000256" key="8">
    <source>
        <dbReference type="ARBA" id="ARBA00023329"/>
    </source>
</evidence>
<dbReference type="InterPro" id="IPR016159">
    <property type="entry name" value="Cullin_repeat-like_dom_sf"/>
</dbReference>
<evidence type="ECO:0000256" key="5">
    <source>
        <dbReference type="ARBA" id="ARBA00022483"/>
    </source>
</evidence>
<dbReference type="GO" id="GO:0000145">
    <property type="term" value="C:exocyst"/>
    <property type="evidence" value="ECO:0007669"/>
    <property type="project" value="InterPro"/>
</dbReference>
<dbReference type="InterPro" id="IPR011993">
    <property type="entry name" value="PH-like_dom_sf"/>
</dbReference>
<evidence type="ECO:0000256" key="6">
    <source>
        <dbReference type="ARBA" id="ARBA00022927"/>
    </source>
</evidence>
<dbReference type="SUPFAM" id="SSF74788">
    <property type="entry name" value="Cullin repeat-like"/>
    <property type="match status" value="1"/>
</dbReference>
<feature type="region of interest" description="Disordered" evidence="13">
    <location>
        <begin position="1"/>
        <end position="129"/>
    </location>
</feature>
<dbReference type="InterPro" id="IPR033961">
    <property type="entry name" value="Exo84"/>
</dbReference>
<dbReference type="HOGENOM" id="CLU_012488_2_0_1"/>
<dbReference type="GeneID" id="11518267"/>